<comment type="caution">
    <text evidence="1">The sequence shown here is derived from an EMBL/GenBank/DDBJ whole genome shotgun (WGS) entry which is preliminary data.</text>
</comment>
<evidence type="ECO:0000313" key="2">
    <source>
        <dbReference type="Proteomes" id="UP001596456"/>
    </source>
</evidence>
<proteinExistence type="predicted"/>
<dbReference type="RefSeq" id="WP_377357583.1">
    <property type="nucleotide sequence ID" value="NZ_JBHTCM010000007.1"/>
</dbReference>
<gene>
    <name evidence="1" type="ORF">ACFQPS_06790</name>
</gene>
<dbReference type="InterPro" id="IPR010281">
    <property type="entry name" value="DUF885"/>
</dbReference>
<dbReference type="PANTHER" id="PTHR33361">
    <property type="entry name" value="GLR0591 PROTEIN"/>
    <property type="match status" value="1"/>
</dbReference>
<protein>
    <submittedName>
        <fullName evidence="1">DUF885 domain-containing protein</fullName>
    </submittedName>
</protein>
<organism evidence="1 2">
    <name type="scientific">Rhodocista pekingensis</name>
    <dbReference type="NCBI Taxonomy" id="201185"/>
    <lineage>
        <taxon>Bacteria</taxon>
        <taxon>Pseudomonadati</taxon>
        <taxon>Pseudomonadota</taxon>
        <taxon>Alphaproteobacteria</taxon>
        <taxon>Rhodospirillales</taxon>
        <taxon>Azospirillaceae</taxon>
        <taxon>Rhodocista</taxon>
    </lineage>
</organism>
<dbReference type="Pfam" id="PF05960">
    <property type="entry name" value="DUF885"/>
    <property type="match status" value="1"/>
</dbReference>
<reference evidence="2" key="1">
    <citation type="journal article" date="2019" name="Int. J. Syst. Evol. Microbiol.">
        <title>The Global Catalogue of Microorganisms (GCM) 10K type strain sequencing project: providing services to taxonomists for standard genome sequencing and annotation.</title>
        <authorList>
            <consortium name="The Broad Institute Genomics Platform"/>
            <consortium name="The Broad Institute Genome Sequencing Center for Infectious Disease"/>
            <person name="Wu L."/>
            <person name="Ma J."/>
        </authorList>
    </citation>
    <scope>NUCLEOTIDE SEQUENCE [LARGE SCALE GENOMIC DNA]</scope>
    <source>
        <strain evidence="2">CGMCC 1.16275</strain>
    </source>
</reference>
<keyword evidence="2" id="KW-1185">Reference proteome</keyword>
<sequence length="621" mass="68985">MSVKGFLLGTAAVLGIAAGAAVYVVGWGKPPDIDWMVERQTIYQVLDDPETLTFLGLVDNTWLDFHSGRLTDLSPERFEESKADLRRYLEQIRSYAPEELVGQQVLTRAVMESFYGDLAAQQAFDWMTPGGLYPVNQLSGAPVSLPQFMEAQHRVIDRRSAERYIERLRAFGPKFDQLAHWVRFQAERGVIPPDFIVARTAEQMEAFTANPAVENPLVGGLAAKLEKLTDLTAAEKDALVAAAVAAVDGSVYPGYRALARLFREELAPKATHDAGVWHQPRGEEYYALMVRSQTTTDLTPDAVHALGLKEVERITAEMDAILRGLGLTEGTAAERLKALSEDPRFRYANDAAGREAALKDVRGLTEAVMKKAPDWFNLLPKQPVEVWRVPEHAEKSAPGGYYNPPALDGTRPGIFYINLGDMNRWPRWSLPTLTYHEAVPGHHFQLAWAQTIEGVPTFRRVYPFNAYAEGWALYAERLAREMGLYADDPYGDLGRLQSEIFRAARLVVDTGLHHKRWSREQAIDYMVSVTGMEPDGVRIEVERYVVDPGQALAYKVGELKILELRERAKAALGDRFDIRAFHDVVLGNGGLPLTVLERVVDDWIAATRAPAATAGTAATAG</sequence>
<dbReference type="EMBL" id="JBHTCM010000007">
    <property type="protein sequence ID" value="MFC7332865.1"/>
    <property type="molecule type" value="Genomic_DNA"/>
</dbReference>
<accession>A0ABW2KV70</accession>
<name>A0ABW2KV70_9PROT</name>
<dbReference type="Proteomes" id="UP001596456">
    <property type="component" value="Unassembled WGS sequence"/>
</dbReference>
<evidence type="ECO:0000313" key="1">
    <source>
        <dbReference type="EMBL" id="MFC7332865.1"/>
    </source>
</evidence>
<dbReference type="PANTHER" id="PTHR33361:SF2">
    <property type="entry name" value="DUF885 DOMAIN-CONTAINING PROTEIN"/>
    <property type="match status" value="1"/>
</dbReference>